<feature type="domain" description="Tyr recombinase" evidence="6">
    <location>
        <begin position="212"/>
        <end position="426"/>
    </location>
</feature>
<dbReference type="InterPro" id="IPR002104">
    <property type="entry name" value="Integrase_catalytic"/>
</dbReference>
<dbReference type="InterPro" id="IPR025166">
    <property type="entry name" value="Integrase_DNA_bind_dom"/>
</dbReference>
<comment type="caution">
    <text evidence="8">The sequence shown here is derived from an EMBL/GenBank/DDBJ whole genome shotgun (WGS) entry which is preliminary data.</text>
</comment>
<reference evidence="9" key="1">
    <citation type="journal article" date="2019" name="Int. J. Syst. Evol. Microbiol.">
        <title>The Global Catalogue of Microorganisms (GCM) 10K type strain sequencing project: providing services to taxonomists for standard genome sequencing and annotation.</title>
        <authorList>
            <consortium name="The Broad Institute Genomics Platform"/>
            <consortium name="The Broad Institute Genome Sequencing Center for Infectious Disease"/>
            <person name="Wu L."/>
            <person name="Ma J."/>
        </authorList>
    </citation>
    <scope>NUCLEOTIDE SEQUENCE [LARGE SCALE GENOMIC DNA]</scope>
    <source>
        <strain evidence="9">CECT 8472</strain>
    </source>
</reference>
<dbReference type="PANTHER" id="PTHR30629:SF2">
    <property type="entry name" value="PROPHAGE INTEGRASE INTS-RELATED"/>
    <property type="match status" value="1"/>
</dbReference>
<dbReference type="Gene3D" id="1.10.150.130">
    <property type="match status" value="1"/>
</dbReference>
<dbReference type="RefSeq" id="WP_382422522.1">
    <property type="nucleotide sequence ID" value="NZ_JBHSCW010000006.1"/>
</dbReference>
<dbReference type="PROSITE" id="PS51898">
    <property type="entry name" value="TYR_RECOMBINASE"/>
    <property type="match status" value="1"/>
</dbReference>
<keyword evidence="4" id="KW-0233">DNA recombination</keyword>
<dbReference type="Pfam" id="PF00589">
    <property type="entry name" value="Phage_integrase"/>
    <property type="match status" value="1"/>
</dbReference>
<dbReference type="InterPro" id="IPR038488">
    <property type="entry name" value="Integrase_DNA-bd_sf"/>
</dbReference>
<evidence type="ECO:0000256" key="3">
    <source>
        <dbReference type="ARBA" id="ARBA00023125"/>
    </source>
</evidence>
<protein>
    <submittedName>
        <fullName evidence="8">Tyrosine-type recombinase/integrase</fullName>
    </submittedName>
</protein>
<dbReference type="InterPro" id="IPR050808">
    <property type="entry name" value="Phage_Integrase"/>
</dbReference>
<proteinExistence type="inferred from homology"/>
<keyword evidence="9" id="KW-1185">Reference proteome</keyword>
<dbReference type="InterPro" id="IPR044068">
    <property type="entry name" value="CB"/>
</dbReference>
<dbReference type="Pfam" id="PF13356">
    <property type="entry name" value="Arm-DNA-bind_3"/>
    <property type="match status" value="1"/>
</dbReference>
<evidence type="ECO:0000256" key="5">
    <source>
        <dbReference type="PROSITE-ProRule" id="PRU01248"/>
    </source>
</evidence>
<dbReference type="Proteomes" id="UP001595799">
    <property type="component" value="Unassembled WGS sequence"/>
</dbReference>
<sequence length="452" mass="50677">MAKLTKRLIEATSLGDKDQFLWDDNLHGFGLRIAPSGRRSYLVQYRTPGGRQRRRSFGTYPLMTVEQARKKASAWLVAVQEGEDPAEKRDQERQAETVSELAARYLKEHAALHKKQRSVEEDRALIDKKIKPKLGALKAATVSRQDINRIHQSMHSTPYYANRTLACLSKMFSFAEDDLRSVKSDWVNPCKGIRRYSEEQRERYLSTLEQAALGDALAYAEIERKCSSVAIAAVRLLVFTGCRASEVFSLQWENVDFERQVLRLSDSKTGAREVFLPAPALALLRDMRDTANETYVLPSPSVPDAPVQTIKKSWHHLREMATVCLWAQCEDPKVSRVVARQWEELGCLPSLEECRTTLENQLGKKYPFPPEMTDVRLHDLRHSFASVAAGAGLSLPIIGKLLGHQQAATTARYAHLAADPVQQAANLIGNRLADAMSANSYGTEQGKSAKAK</sequence>
<comment type="similarity">
    <text evidence="1">Belongs to the 'phage' integrase family.</text>
</comment>
<keyword evidence="2" id="KW-0229">DNA integration</keyword>
<evidence type="ECO:0000256" key="2">
    <source>
        <dbReference type="ARBA" id="ARBA00022908"/>
    </source>
</evidence>
<dbReference type="SUPFAM" id="SSF56349">
    <property type="entry name" value="DNA breaking-rejoining enzymes"/>
    <property type="match status" value="1"/>
</dbReference>
<evidence type="ECO:0000259" key="6">
    <source>
        <dbReference type="PROSITE" id="PS51898"/>
    </source>
</evidence>
<evidence type="ECO:0000313" key="9">
    <source>
        <dbReference type="Proteomes" id="UP001595799"/>
    </source>
</evidence>
<dbReference type="InterPro" id="IPR013762">
    <property type="entry name" value="Integrase-like_cat_sf"/>
</dbReference>
<accession>A0ABV8ULR2</accession>
<organism evidence="8 9">
    <name type="scientific">Fodinicurvata halophila</name>
    <dbReference type="NCBI Taxonomy" id="1419723"/>
    <lineage>
        <taxon>Bacteria</taxon>
        <taxon>Pseudomonadati</taxon>
        <taxon>Pseudomonadota</taxon>
        <taxon>Alphaproteobacteria</taxon>
        <taxon>Rhodospirillales</taxon>
        <taxon>Rhodovibrionaceae</taxon>
        <taxon>Fodinicurvata</taxon>
    </lineage>
</organism>
<dbReference type="InterPro" id="IPR010998">
    <property type="entry name" value="Integrase_recombinase_N"/>
</dbReference>
<dbReference type="Gene3D" id="3.30.160.390">
    <property type="entry name" value="Integrase, DNA-binding domain"/>
    <property type="match status" value="1"/>
</dbReference>
<evidence type="ECO:0000256" key="1">
    <source>
        <dbReference type="ARBA" id="ARBA00008857"/>
    </source>
</evidence>
<dbReference type="CDD" id="cd00796">
    <property type="entry name" value="INT_Rci_Hp1_C"/>
    <property type="match status" value="1"/>
</dbReference>
<gene>
    <name evidence="8" type="ORF">ACFOW6_11560</name>
</gene>
<evidence type="ECO:0000313" key="8">
    <source>
        <dbReference type="EMBL" id="MFC4352175.1"/>
    </source>
</evidence>
<dbReference type="PROSITE" id="PS51900">
    <property type="entry name" value="CB"/>
    <property type="match status" value="1"/>
</dbReference>
<evidence type="ECO:0000259" key="7">
    <source>
        <dbReference type="PROSITE" id="PS51900"/>
    </source>
</evidence>
<dbReference type="EMBL" id="JBHSCW010000006">
    <property type="protein sequence ID" value="MFC4352175.1"/>
    <property type="molecule type" value="Genomic_DNA"/>
</dbReference>
<evidence type="ECO:0000256" key="4">
    <source>
        <dbReference type="ARBA" id="ARBA00023172"/>
    </source>
</evidence>
<feature type="domain" description="Core-binding (CB)" evidence="7">
    <location>
        <begin position="96"/>
        <end position="176"/>
    </location>
</feature>
<keyword evidence="3 5" id="KW-0238">DNA-binding</keyword>
<name>A0ABV8ULR2_9PROT</name>
<dbReference type="InterPro" id="IPR011010">
    <property type="entry name" value="DNA_brk_join_enz"/>
</dbReference>
<dbReference type="PANTHER" id="PTHR30629">
    <property type="entry name" value="PROPHAGE INTEGRASE"/>
    <property type="match status" value="1"/>
</dbReference>
<dbReference type="Gene3D" id="1.10.443.10">
    <property type="entry name" value="Intergrase catalytic core"/>
    <property type="match status" value="1"/>
</dbReference>